<evidence type="ECO:0000313" key="1">
    <source>
        <dbReference type="EMBL" id="MCV7630082.1"/>
    </source>
</evidence>
<dbReference type="AlphaFoldDB" id="A0AAP3EY21"/>
<protein>
    <submittedName>
        <fullName evidence="1">Uncharacterized protein</fullName>
    </submittedName>
</protein>
<proteinExistence type="predicted"/>
<feature type="non-terminal residue" evidence="1">
    <location>
        <position position="1"/>
    </location>
</feature>
<comment type="caution">
    <text evidence="1">The sequence shown here is derived from an EMBL/GenBank/DDBJ whole genome shotgun (WGS) entry which is preliminary data.</text>
</comment>
<dbReference type="Proteomes" id="UP001205867">
    <property type="component" value="Unassembled WGS sequence"/>
</dbReference>
<name>A0AAP3EY21_MICLU</name>
<organism evidence="1 2">
    <name type="scientific">Micrococcus luteus</name>
    <name type="common">Micrococcus lysodeikticus</name>
    <dbReference type="NCBI Taxonomy" id="1270"/>
    <lineage>
        <taxon>Bacteria</taxon>
        <taxon>Bacillati</taxon>
        <taxon>Actinomycetota</taxon>
        <taxon>Actinomycetes</taxon>
        <taxon>Micrococcales</taxon>
        <taxon>Micrococcaceae</taxon>
        <taxon>Micrococcus</taxon>
    </lineage>
</organism>
<reference evidence="1" key="1">
    <citation type="submission" date="2023-06" db="EMBL/GenBank/DDBJ databases">
        <title>lsaBGC provides a comprehensive framework for evolutionary analysis of biosynthetic gene clusters within focal taxa.</title>
        <authorList>
            <person name="Salamzade R."/>
            <person name="Sandstrom S."/>
            <person name="Kalan L.R."/>
        </authorList>
    </citation>
    <scope>NUCLEOTIDE SEQUENCE</scope>
    <source>
        <strain evidence="1">P3-SID899</strain>
    </source>
</reference>
<dbReference type="EMBL" id="JALXKZ020000072">
    <property type="protein sequence ID" value="MCV7630082.1"/>
    <property type="molecule type" value="Genomic_DNA"/>
</dbReference>
<accession>A0AAP3EY21</accession>
<gene>
    <name evidence="1" type="ORF">M3A82_012180</name>
</gene>
<sequence>RRRCRPHIARPGLKELGAEAASYGNRLASLGARITLELTEGANPELHVHAPFYSRAIPVHQIATITCGPDDGMNHGLLNWFVTGLATSPDGLRINNGGQAHIDMSTTEGLRSVVVVDDLSQTEQLICAVRTTCSR</sequence>
<evidence type="ECO:0000313" key="2">
    <source>
        <dbReference type="Proteomes" id="UP001205867"/>
    </source>
</evidence>